<organism evidence="1 2">
    <name type="scientific">Gigaspora margarita</name>
    <dbReference type="NCBI Taxonomy" id="4874"/>
    <lineage>
        <taxon>Eukaryota</taxon>
        <taxon>Fungi</taxon>
        <taxon>Fungi incertae sedis</taxon>
        <taxon>Mucoromycota</taxon>
        <taxon>Glomeromycotina</taxon>
        <taxon>Glomeromycetes</taxon>
        <taxon>Diversisporales</taxon>
        <taxon>Gigasporaceae</taxon>
        <taxon>Gigaspora</taxon>
    </lineage>
</organism>
<comment type="caution">
    <text evidence="1">The sequence shown here is derived from an EMBL/GenBank/DDBJ whole genome shotgun (WGS) entry which is preliminary data.</text>
</comment>
<dbReference type="EMBL" id="CAJVQB010040707">
    <property type="protein sequence ID" value="CAG8828729.1"/>
    <property type="molecule type" value="Genomic_DNA"/>
</dbReference>
<evidence type="ECO:0000313" key="2">
    <source>
        <dbReference type="Proteomes" id="UP000789901"/>
    </source>
</evidence>
<feature type="non-terminal residue" evidence="1">
    <location>
        <position position="1"/>
    </location>
</feature>
<evidence type="ECO:0000313" key="1">
    <source>
        <dbReference type="EMBL" id="CAG8828729.1"/>
    </source>
</evidence>
<dbReference type="Proteomes" id="UP000789901">
    <property type="component" value="Unassembled WGS sequence"/>
</dbReference>
<proteinExistence type="predicted"/>
<protein>
    <submittedName>
        <fullName evidence="1">6979_t:CDS:1</fullName>
    </submittedName>
</protein>
<accession>A0ABN7WEF0</accession>
<keyword evidence="2" id="KW-1185">Reference proteome</keyword>
<name>A0ABN7WEF0_GIGMA</name>
<gene>
    <name evidence="1" type="ORF">GMARGA_LOCUS29791</name>
</gene>
<sequence length="267" mass="30509">VKLDGRVWHSNVAVNTIEQCKNLDLIFDIVEGSWYLQENGPTIISMLDSKLEKQSKQTSDKDKELLIDDAESRKVKEDFFSNDINTSALQLHCENVISDNRQKLALIEHWTEMHIEGDKCSLLKCGGCNLNTKDKKNGFMISYNKNLIRDKPEYHLTPVQECPVPQLKEIDYAERELVKSQNFAEKEIKGSKCRSEDTSNSLVTKIKGLFQVLSTKTELCKKKPNIYPDPYCVLCTDQAAETLDHLTCCKTLEHIWLKLEAQAINLA</sequence>
<reference evidence="1 2" key="1">
    <citation type="submission" date="2021-06" db="EMBL/GenBank/DDBJ databases">
        <authorList>
            <person name="Kallberg Y."/>
            <person name="Tangrot J."/>
            <person name="Rosling A."/>
        </authorList>
    </citation>
    <scope>NUCLEOTIDE SEQUENCE [LARGE SCALE GENOMIC DNA]</scope>
    <source>
        <strain evidence="1 2">120-4 pot B 10/14</strain>
    </source>
</reference>